<dbReference type="PROSITE" id="PS50053">
    <property type="entry name" value="UBIQUITIN_2"/>
    <property type="match status" value="1"/>
</dbReference>
<dbReference type="InterPro" id="IPR000210">
    <property type="entry name" value="BTB/POZ_dom"/>
</dbReference>
<dbReference type="InterPro" id="IPR029071">
    <property type="entry name" value="Ubiquitin-like_domsf"/>
</dbReference>
<dbReference type="PANTHER" id="PTHR22744:SF14">
    <property type="entry name" value="BTB DOMAIN-CONTAINING PROTEIN-RELATED"/>
    <property type="match status" value="1"/>
</dbReference>
<evidence type="ECO:0008006" key="5">
    <source>
        <dbReference type="Google" id="ProtNLM"/>
    </source>
</evidence>
<dbReference type="PANTHER" id="PTHR22744">
    <property type="entry name" value="HELIX LOOP HELIX PROTEIN 21-RELATED"/>
    <property type="match status" value="1"/>
</dbReference>
<evidence type="ECO:0000259" key="2">
    <source>
        <dbReference type="PROSITE" id="PS50097"/>
    </source>
</evidence>
<dbReference type="EMBL" id="BTRK01000004">
    <property type="protein sequence ID" value="GMR50142.1"/>
    <property type="molecule type" value="Genomic_DNA"/>
</dbReference>
<dbReference type="InterPro" id="IPR000626">
    <property type="entry name" value="Ubiquitin-like_dom"/>
</dbReference>
<dbReference type="AlphaFoldDB" id="A0AAN5I306"/>
<name>A0AAN5I306_9BILA</name>
<dbReference type="SMART" id="SM00213">
    <property type="entry name" value="UBQ"/>
    <property type="match status" value="1"/>
</dbReference>
<dbReference type="Pfam" id="PF00651">
    <property type="entry name" value="BTB"/>
    <property type="match status" value="1"/>
</dbReference>
<protein>
    <recommendedName>
        <fullName evidence="5">BTB domain-containing protein</fullName>
    </recommendedName>
</protein>
<evidence type="ECO:0000313" key="3">
    <source>
        <dbReference type="EMBL" id="GMR50142.1"/>
    </source>
</evidence>
<dbReference type="Gene3D" id="3.10.20.90">
    <property type="entry name" value="Phosphatidylinositol 3-kinase Catalytic Subunit, Chain A, domain 1"/>
    <property type="match status" value="1"/>
</dbReference>
<sequence>DLEFMSIDLAKFRSRDEHKNVNLIIEGKKLRISKDFLANYSPVFKSMFSGDWAEKGKEEVEIKDVVFEEFVNLAELIFSMGAHITDSTLPHILALAFRFQMEQVVGQCEIHLIFFSTSFSTAEKLHMSDQYRLEMLKNNCLQTYSSAHEICTLESAPEYAKLSADMKAAILDRVMKLERTRADGEVVANTNVGGDDNVEYIKLKVVCMETNSYKANFRLKYGTSMGKLKKSYAERVGVSDTYLRFLYNGRRINDDDTPGSLEMEEDDVIEVFRELGQGIRPYEDFGPF</sequence>
<feature type="domain" description="Ubiquitin-like" evidence="1">
    <location>
        <begin position="201"/>
        <end position="278"/>
    </location>
</feature>
<dbReference type="Gene3D" id="3.30.710.10">
    <property type="entry name" value="Potassium Channel Kv1.1, Chain A"/>
    <property type="match status" value="1"/>
</dbReference>
<dbReference type="SMART" id="SM00225">
    <property type="entry name" value="BTB"/>
    <property type="match status" value="1"/>
</dbReference>
<comment type="caution">
    <text evidence="3">The sequence shown here is derived from an EMBL/GenBank/DDBJ whole genome shotgun (WGS) entry which is preliminary data.</text>
</comment>
<accession>A0AAN5I306</accession>
<dbReference type="InterPro" id="IPR022617">
    <property type="entry name" value="Rad60/SUMO-like_dom"/>
</dbReference>
<dbReference type="InterPro" id="IPR011333">
    <property type="entry name" value="SKP1/BTB/POZ_sf"/>
</dbReference>
<dbReference type="PROSITE" id="PS50097">
    <property type="entry name" value="BTB"/>
    <property type="match status" value="1"/>
</dbReference>
<feature type="domain" description="BTB" evidence="2">
    <location>
        <begin position="19"/>
        <end position="86"/>
    </location>
</feature>
<feature type="non-terminal residue" evidence="3">
    <location>
        <position position="1"/>
    </location>
</feature>
<dbReference type="Proteomes" id="UP001328107">
    <property type="component" value="Unassembled WGS sequence"/>
</dbReference>
<dbReference type="SUPFAM" id="SSF54236">
    <property type="entry name" value="Ubiquitin-like"/>
    <property type="match status" value="1"/>
</dbReference>
<proteinExistence type="predicted"/>
<organism evidence="3 4">
    <name type="scientific">Pristionchus mayeri</name>
    <dbReference type="NCBI Taxonomy" id="1317129"/>
    <lineage>
        <taxon>Eukaryota</taxon>
        <taxon>Metazoa</taxon>
        <taxon>Ecdysozoa</taxon>
        <taxon>Nematoda</taxon>
        <taxon>Chromadorea</taxon>
        <taxon>Rhabditida</taxon>
        <taxon>Rhabditina</taxon>
        <taxon>Diplogasteromorpha</taxon>
        <taxon>Diplogasteroidea</taxon>
        <taxon>Neodiplogasteridae</taxon>
        <taxon>Pristionchus</taxon>
    </lineage>
</organism>
<dbReference type="SUPFAM" id="SSF54695">
    <property type="entry name" value="POZ domain"/>
    <property type="match status" value="1"/>
</dbReference>
<dbReference type="Pfam" id="PF11976">
    <property type="entry name" value="Rad60-SLD"/>
    <property type="match status" value="1"/>
</dbReference>
<keyword evidence="4" id="KW-1185">Reference proteome</keyword>
<gene>
    <name evidence="3" type="ORF">PMAYCL1PPCAC_20337</name>
</gene>
<evidence type="ECO:0000259" key="1">
    <source>
        <dbReference type="PROSITE" id="PS50053"/>
    </source>
</evidence>
<reference evidence="4" key="1">
    <citation type="submission" date="2022-10" db="EMBL/GenBank/DDBJ databases">
        <title>Genome assembly of Pristionchus species.</title>
        <authorList>
            <person name="Yoshida K."/>
            <person name="Sommer R.J."/>
        </authorList>
    </citation>
    <scope>NUCLEOTIDE SEQUENCE [LARGE SCALE GENOMIC DNA]</scope>
    <source>
        <strain evidence="4">RS5460</strain>
    </source>
</reference>
<evidence type="ECO:0000313" key="4">
    <source>
        <dbReference type="Proteomes" id="UP001328107"/>
    </source>
</evidence>